<evidence type="ECO:0000259" key="1">
    <source>
        <dbReference type="Pfam" id="PF00483"/>
    </source>
</evidence>
<protein>
    <submittedName>
        <fullName evidence="3">Mannose-1-phosphate guanylyltransferase</fullName>
    </submittedName>
</protein>
<dbReference type="GO" id="GO:0009298">
    <property type="term" value="P:GDP-mannose biosynthetic process"/>
    <property type="evidence" value="ECO:0007669"/>
    <property type="project" value="TreeGrafter"/>
</dbReference>
<name>A0A3T1CXZ5_9BACL</name>
<sequence length="456" mass="51509">MNAIRIILLSGGSGKRLWPLSNDYRSKQFIKVMDNDNFDGDFNTSMIQRVWTHLSEIDLASSAVIAAGRIQQDVIQSQLGDKVPLILEPVKRDTFPAICLASSFLYSKENVGDDEVIVVMPVDVDADEGFFASIKQLALDFESSKAQIGLIGLKPTHPSEKFGYMLVEPTQTDSKTLKIDRFVEKPSMNEAIDLISRGALWNCGVFAFRLGYILRMLEADNWPTQYESLLEQYHLMPSISFDYQVVEKEKNIDVRRYDGRWNDLGTWNEWTEKMPNQLNGKGILSEDSLNTHVINELQVPVVVMGISNAVVVASPDGVLVADKELSTKLKDLIQNVSARPMYEETIYGWYRVIDVENNPSGQQVVTKRVHIWQGKNISYQIHAHRDEIWTFISGMAEVVINGSRFRASAGDVIHIQSGSKHAIRATEAVDLIEVQIGKTVSEEDVTRYEYGWNESR</sequence>
<dbReference type="Pfam" id="PF00483">
    <property type="entry name" value="NTP_transferase"/>
    <property type="match status" value="1"/>
</dbReference>
<dbReference type="InterPro" id="IPR011051">
    <property type="entry name" value="RmlC_Cupin_sf"/>
</dbReference>
<dbReference type="InterPro" id="IPR005835">
    <property type="entry name" value="NTP_transferase_dom"/>
</dbReference>
<accession>A0A3T1CXZ5</accession>
<dbReference type="InterPro" id="IPR014710">
    <property type="entry name" value="RmlC-like_jellyroll"/>
</dbReference>
<feature type="domain" description="Mannose-6-phosphate isomerase type II C-terminal" evidence="2">
    <location>
        <begin position="347"/>
        <end position="449"/>
    </location>
</feature>
<gene>
    <name evidence="3" type="ORF">KCTCHS21_01030</name>
</gene>
<evidence type="ECO:0000259" key="2">
    <source>
        <dbReference type="Pfam" id="PF01050"/>
    </source>
</evidence>
<dbReference type="InterPro" id="IPR029044">
    <property type="entry name" value="Nucleotide-diphossugar_trans"/>
</dbReference>
<dbReference type="Gene3D" id="2.60.120.10">
    <property type="entry name" value="Jelly Rolls"/>
    <property type="match status" value="1"/>
</dbReference>
<dbReference type="PANTHER" id="PTHR46390">
    <property type="entry name" value="MANNOSE-1-PHOSPHATE GUANYLYLTRANSFERASE"/>
    <property type="match status" value="1"/>
</dbReference>
<evidence type="ECO:0000313" key="3">
    <source>
        <dbReference type="EMBL" id="BBI30704.1"/>
    </source>
</evidence>
<keyword evidence="3" id="KW-0808">Transferase</keyword>
<organism evidence="3 4">
    <name type="scientific">Cohnella abietis</name>
    <dbReference type="NCBI Taxonomy" id="2507935"/>
    <lineage>
        <taxon>Bacteria</taxon>
        <taxon>Bacillati</taxon>
        <taxon>Bacillota</taxon>
        <taxon>Bacilli</taxon>
        <taxon>Bacillales</taxon>
        <taxon>Paenibacillaceae</taxon>
        <taxon>Cohnella</taxon>
    </lineage>
</organism>
<dbReference type="SUPFAM" id="SSF51182">
    <property type="entry name" value="RmlC-like cupins"/>
    <property type="match status" value="1"/>
</dbReference>
<dbReference type="KEGG" id="cohn:KCTCHS21_01030"/>
<dbReference type="AlphaFoldDB" id="A0A3T1CXZ5"/>
<dbReference type="CDD" id="cd02213">
    <property type="entry name" value="cupin_PMI_typeII_C"/>
    <property type="match status" value="1"/>
</dbReference>
<dbReference type="InterPro" id="IPR051161">
    <property type="entry name" value="Mannose-6P_isomerase_type2"/>
</dbReference>
<reference evidence="3 4" key="1">
    <citation type="submission" date="2019-01" db="EMBL/GenBank/DDBJ databases">
        <title>Complete genome sequence of Cohnella hallensis HS21 isolated from Korean fir (Abies koreana) rhizospheric soil.</title>
        <authorList>
            <person name="Jiang L."/>
            <person name="Kang S.W."/>
            <person name="Kim S."/>
            <person name="Jung J."/>
            <person name="Kim C.Y."/>
            <person name="Kim D.H."/>
            <person name="Kim S.W."/>
            <person name="Lee J."/>
        </authorList>
    </citation>
    <scope>NUCLEOTIDE SEQUENCE [LARGE SCALE GENOMIC DNA]</scope>
    <source>
        <strain evidence="3 4">HS21</strain>
    </source>
</reference>
<dbReference type="Pfam" id="PF01050">
    <property type="entry name" value="MannoseP_isomer"/>
    <property type="match status" value="1"/>
</dbReference>
<dbReference type="GO" id="GO:0004475">
    <property type="term" value="F:mannose-1-phosphate guanylyltransferase (GTP) activity"/>
    <property type="evidence" value="ECO:0007669"/>
    <property type="project" value="TreeGrafter"/>
</dbReference>
<proteinExistence type="predicted"/>
<dbReference type="GO" id="GO:0005976">
    <property type="term" value="P:polysaccharide metabolic process"/>
    <property type="evidence" value="ECO:0007669"/>
    <property type="project" value="InterPro"/>
</dbReference>
<feature type="domain" description="Nucleotidyl transferase" evidence="1">
    <location>
        <begin position="7"/>
        <end position="275"/>
    </location>
</feature>
<evidence type="ECO:0000313" key="4">
    <source>
        <dbReference type="Proteomes" id="UP000289856"/>
    </source>
</evidence>
<keyword evidence="3" id="KW-0548">Nucleotidyltransferase</keyword>
<dbReference type="Gene3D" id="3.90.550.10">
    <property type="entry name" value="Spore Coat Polysaccharide Biosynthesis Protein SpsA, Chain A"/>
    <property type="match status" value="1"/>
</dbReference>
<dbReference type="Proteomes" id="UP000289856">
    <property type="component" value="Chromosome"/>
</dbReference>
<dbReference type="EMBL" id="AP019400">
    <property type="protein sequence ID" value="BBI30704.1"/>
    <property type="molecule type" value="Genomic_DNA"/>
</dbReference>
<keyword evidence="4" id="KW-1185">Reference proteome</keyword>
<dbReference type="SUPFAM" id="SSF53448">
    <property type="entry name" value="Nucleotide-diphospho-sugar transferases"/>
    <property type="match status" value="1"/>
</dbReference>
<dbReference type="InterPro" id="IPR001538">
    <property type="entry name" value="Man6P_isomerase-2_C"/>
</dbReference>
<dbReference type="PANTHER" id="PTHR46390:SF1">
    <property type="entry name" value="MANNOSE-1-PHOSPHATE GUANYLYLTRANSFERASE"/>
    <property type="match status" value="1"/>
</dbReference>
<dbReference type="RefSeq" id="WP_331871596.1">
    <property type="nucleotide sequence ID" value="NZ_AP019400.1"/>
</dbReference>